<dbReference type="GO" id="GO:0010181">
    <property type="term" value="F:FMN binding"/>
    <property type="evidence" value="ECO:0007669"/>
    <property type="project" value="UniProtKB-UniRule"/>
</dbReference>
<dbReference type="GO" id="GO:0050660">
    <property type="term" value="F:flavin adenine dinucleotide binding"/>
    <property type="evidence" value="ECO:0007669"/>
    <property type="project" value="InterPro"/>
</dbReference>
<dbReference type="Proteomes" id="UP000595362">
    <property type="component" value="Chromosome"/>
</dbReference>
<keyword evidence="3 9" id="KW-0285">Flavoprotein</keyword>
<feature type="site" description="Interacts with tRNA" evidence="9">
    <location>
        <position position="180"/>
    </location>
</feature>
<keyword evidence="8 9" id="KW-0560">Oxidoreductase</keyword>
<dbReference type="InterPro" id="IPR013785">
    <property type="entry name" value="Aldolase_TIM"/>
</dbReference>
<proteinExistence type="inferred from homology"/>
<evidence type="ECO:0000256" key="5">
    <source>
        <dbReference type="ARBA" id="ARBA00022694"/>
    </source>
</evidence>
<dbReference type="Gene3D" id="1.20.120.1460">
    <property type="match status" value="1"/>
</dbReference>
<evidence type="ECO:0000313" key="15">
    <source>
        <dbReference type="Proteomes" id="UP000595362"/>
    </source>
</evidence>
<comment type="catalytic activity">
    <reaction evidence="9">
        <text>5,6-dihydrouridine(20) in tRNA + NAD(+) = uridine(20) in tRNA + NADH + H(+)</text>
        <dbReference type="Rhea" id="RHEA:53340"/>
        <dbReference type="Rhea" id="RHEA-COMP:13533"/>
        <dbReference type="Rhea" id="RHEA-COMP:13534"/>
        <dbReference type="ChEBI" id="CHEBI:15378"/>
        <dbReference type="ChEBI" id="CHEBI:57540"/>
        <dbReference type="ChEBI" id="CHEBI:57945"/>
        <dbReference type="ChEBI" id="CHEBI:65315"/>
        <dbReference type="ChEBI" id="CHEBI:74443"/>
        <dbReference type="EC" id="1.3.1.91"/>
    </reaction>
</comment>
<evidence type="ECO:0000256" key="9">
    <source>
        <dbReference type="HAMAP-Rule" id="MF_02041"/>
    </source>
</evidence>
<dbReference type="PANTHER" id="PTHR42907:SF1">
    <property type="entry name" value="FMN-LINKED OXIDOREDUCTASES SUPERFAMILY PROTEIN"/>
    <property type="match status" value="1"/>
</dbReference>
<dbReference type="HAMAP" id="MF_02041">
    <property type="entry name" value="DusA_subfam"/>
    <property type="match status" value="1"/>
</dbReference>
<name>A0A7T5R0Z7_9BACT</name>
<dbReference type="EC" id="1.3.1.91" evidence="9"/>
<dbReference type="InterPro" id="IPR018517">
    <property type="entry name" value="tRNA_hU_synthase_CS"/>
</dbReference>
<sequence>MKKPHVSIAPMLDWTDRHCRFFHRLISPHAILFTEMVTTGAIIHGNKDRHLAFSQQEHPVVLQLGGSDPATLATCAKIATEDYGYDEVNLNCGCPSDRVQNGVFGACLMNEPDKVARCIEAMNKSISVPVTVKCRIGIDDCEERPFLDRFIQTVMNAGCGEFTIHARKAWLKGLSPKENREVPPLRYDIAAEIKQKYPQLKIILNGGLCSIGQIQEQLQIFDGVMIGREAYQNPWILAEIECRIFEDNRNVSRYDIIERLIPYMEEQMASGVPLKSMARHILGLFHEQRGGKKWRQVISQESHLEGMRPDDLLNRAAAATQQDWKLAA</sequence>
<reference evidence="14 15" key="1">
    <citation type="submission" date="2020-07" db="EMBL/GenBank/DDBJ databases">
        <title>Huge and variable diversity of episymbiotic CPR bacteria and DPANN archaea in groundwater ecosystems.</title>
        <authorList>
            <person name="He C.Y."/>
            <person name="Keren R."/>
            <person name="Whittaker M."/>
            <person name="Farag I.F."/>
            <person name="Doudna J."/>
            <person name="Cate J.H.D."/>
            <person name="Banfield J.F."/>
        </authorList>
    </citation>
    <scope>NUCLEOTIDE SEQUENCE [LARGE SCALE GENOMIC DNA]</scope>
    <source>
        <strain evidence="14">NC_groundwater_70_Ag_B-0.1um_54_66</strain>
    </source>
</reference>
<comment type="catalytic activity">
    <reaction evidence="9">
        <text>5,6-dihydrouridine(20a) in tRNA + NAD(+) = uridine(20a) in tRNA + NADH + H(+)</text>
        <dbReference type="Rhea" id="RHEA:53348"/>
        <dbReference type="Rhea" id="RHEA-COMP:13535"/>
        <dbReference type="Rhea" id="RHEA-COMP:13536"/>
        <dbReference type="ChEBI" id="CHEBI:15378"/>
        <dbReference type="ChEBI" id="CHEBI:57540"/>
        <dbReference type="ChEBI" id="CHEBI:57945"/>
        <dbReference type="ChEBI" id="CHEBI:65315"/>
        <dbReference type="ChEBI" id="CHEBI:74443"/>
    </reaction>
</comment>
<dbReference type="PANTHER" id="PTHR42907">
    <property type="entry name" value="FMN-LINKED OXIDOREDUCTASES SUPERFAMILY PROTEIN"/>
    <property type="match status" value="1"/>
</dbReference>
<evidence type="ECO:0000256" key="8">
    <source>
        <dbReference type="ARBA" id="ARBA00023002"/>
    </source>
</evidence>
<keyword evidence="7 9" id="KW-0694">RNA-binding</keyword>
<gene>
    <name evidence="14" type="primary">dusA</name>
    <name evidence="14" type="ORF">HYS17_08365</name>
</gene>
<dbReference type="GO" id="GO:0000049">
    <property type="term" value="F:tRNA binding"/>
    <property type="evidence" value="ECO:0007669"/>
    <property type="project" value="UniProtKB-UniRule"/>
</dbReference>
<comment type="cofactor">
    <cofactor evidence="1 9 10 12">
        <name>FMN</name>
        <dbReference type="ChEBI" id="CHEBI:58210"/>
    </cofactor>
</comment>
<feature type="binding site" evidence="9 12">
    <location>
        <begin position="227"/>
        <end position="228"/>
    </location>
    <ligand>
        <name>FMN</name>
        <dbReference type="ChEBI" id="CHEBI:58210"/>
    </ligand>
</feature>
<dbReference type="NCBIfam" id="NF008774">
    <property type="entry name" value="PRK11815.1"/>
    <property type="match status" value="1"/>
</dbReference>
<evidence type="ECO:0000256" key="10">
    <source>
        <dbReference type="PIRNR" id="PIRNR006621"/>
    </source>
</evidence>
<dbReference type="EMBL" id="CP066681">
    <property type="protein sequence ID" value="QQG35535.1"/>
    <property type="molecule type" value="Genomic_DNA"/>
</dbReference>
<feature type="active site" description="Proton donor" evidence="9 11">
    <location>
        <position position="94"/>
    </location>
</feature>
<keyword evidence="6 9" id="KW-0521">NADP</keyword>
<evidence type="ECO:0000256" key="3">
    <source>
        <dbReference type="ARBA" id="ARBA00022630"/>
    </source>
</evidence>
<evidence type="ECO:0000256" key="7">
    <source>
        <dbReference type="ARBA" id="ARBA00022884"/>
    </source>
</evidence>
<evidence type="ECO:0000313" key="14">
    <source>
        <dbReference type="EMBL" id="QQG35535.1"/>
    </source>
</evidence>
<comment type="caution">
    <text evidence="9">Lacks conserved residue(s) required for the propagation of feature annotation.</text>
</comment>
<organism evidence="14 15">
    <name type="scientific">Micavibrio aeruginosavorus</name>
    <dbReference type="NCBI Taxonomy" id="349221"/>
    <lineage>
        <taxon>Bacteria</taxon>
        <taxon>Pseudomonadati</taxon>
        <taxon>Bdellovibrionota</taxon>
        <taxon>Bdellovibrionia</taxon>
        <taxon>Bdellovibrionales</taxon>
        <taxon>Pseudobdellovibrionaceae</taxon>
        <taxon>Micavibrio</taxon>
    </lineage>
</organism>
<feature type="binding site" evidence="9 12">
    <location>
        <position position="165"/>
    </location>
    <ligand>
        <name>FMN</name>
        <dbReference type="ChEBI" id="CHEBI:58210"/>
    </ligand>
</feature>
<comment type="similarity">
    <text evidence="9">Belongs to the Dus family. DusA subfamily.</text>
</comment>
<dbReference type="CDD" id="cd02801">
    <property type="entry name" value="DUS_like_FMN"/>
    <property type="match status" value="1"/>
</dbReference>
<dbReference type="NCBIfam" id="TIGR00742">
    <property type="entry name" value="yjbN"/>
    <property type="match status" value="1"/>
</dbReference>
<feature type="binding site" evidence="9 12">
    <location>
        <position position="63"/>
    </location>
    <ligand>
        <name>FMN</name>
        <dbReference type="ChEBI" id="CHEBI:58210"/>
    </ligand>
</feature>
<dbReference type="GO" id="GO:0102264">
    <property type="term" value="F:tRNA-dihydrouridine20 synthase activity"/>
    <property type="evidence" value="ECO:0007669"/>
    <property type="project" value="UniProtKB-EC"/>
</dbReference>
<evidence type="ECO:0000256" key="1">
    <source>
        <dbReference type="ARBA" id="ARBA00001917"/>
    </source>
</evidence>
<evidence type="ECO:0000256" key="11">
    <source>
        <dbReference type="PIRSR" id="PIRSR006621-1"/>
    </source>
</evidence>
<protein>
    <recommendedName>
        <fullName evidence="9">tRNA-dihydrouridine(20/20a) synthase</fullName>
        <ecNumber evidence="9">1.3.1.91</ecNumber>
    </recommendedName>
    <alternativeName>
        <fullName evidence="9">DusA-like U20-specific dihydrouridine synthase</fullName>
        <shortName evidence="9">U20-specific Dus</shortName>
    </alternativeName>
</protein>
<keyword evidence="12" id="KW-0547">Nucleotide-binding</keyword>
<dbReference type="Gene3D" id="3.20.20.70">
    <property type="entry name" value="Aldolase class I"/>
    <property type="match status" value="1"/>
</dbReference>
<feature type="binding site" evidence="9 12">
    <location>
        <begin position="205"/>
        <end position="207"/>
    </location>
    <ligand>
        <name>FMN</name>
        <dbReference type="ChEBI" id="CHEBI:58210"/>
    </ligand>
</feature>
<dbReference type="InterPro" id="IPR001269">
    <property type="entry name" value="DUS_fam"/>
</dbReference>
<feature type="domain" description="DUS-like FMN-binding" evidence="13">
    <location>
        <begin position="8"/>
        <end position="307"/>
    </location>
</feature>
<feature type="binding site" evidence="9">
    <location>
        <begin position="10"/>
        <end position="12"/>
    </location>
    <ligand>
        <name>FMN</name>
        <dbReference type="ChEBI" id="CHEBI:58210"/>
    </ligand>
</feature>
<dbReference type="InterPro" id="IPR035587">
    <property type="entry name" value="DUS-like_FMN-bd"/>
</dbReference>
<evidence type="ECO:0000256" key="2">
    <source>
        <dbReference type="ARBA" id="ARBA00022555"/>
    </source>
</evidence>
<keyword evidence="4 9" id="KW-0288">FMN</keyword>
<dbReference type="PIRSF" id="PIRSF006621">
    <property type="entry name" value="Dus"/>
    <property type="match status" value="1"/>
</dbReference>
<comment type="function">
    <text evidence="9">Catalyzes the synthesis of 5,6-dihydrouridine (D), a modified base found in the D-loop of most tRNAs, via the reduction of the C5-C6 double bond in target uridines. Specifically modifies U20 and U20a in tRNAs.</text>
</comment>
<evidence type="ECO:0000256" key="4">
    <source>
        <dbReference type="ARBA" id="ARBA00022643"/>
    </source>
</evidence>
<evidence type="ECO:0000256" key="12">
    <source>
        <dbReference type="PIRSR" id="PIRSR006621-2"/>
    </source>
</evidence>
<accession>A0A7T5R0Z7</accession>
<dbReference type="SUPFAM" id="SSF51395">
    <property type="entry name" value="FMN-linked oxidoreductases"/>
    <property type="match status" value="1"/>
</dbReference>
<feature type="site" description="Interacts with tRNA" evidence="9">
    <location>
        <position position="91"/>
    </location>
</feature>
<evidence type="ECO:0000259" key="13">
    <source>
        <dbReference type="Pfam" id="PF01207"/>
    </source>
</evidence>
<keyword evidence="5 9" id="KW-0819">tRNA processing</keyword>
<dbReference type="AlphaFoldDB" id="A0A7T5R0Z7"/>
<comment type="similarity">
    <text evidence="10">Belongs to the dus family.</text>
</comment>
<feature type="binding site" evidence="9 12">
    <location>
        <position position="133"/>
    </location>
    <ligand>
        <name>FMN</name>
        <dbReference type="ChEBI" id="CHEBI:58210"/>
    </ligand>
</feature>
<keyword evidence="2 9" id="KW-0820">tRNA-binding</keyword>
<dbReference type="InterPro" id="IPR004653">
    <property type="entry name" value="DusA"/>
</dbReference>
<feature type="site" description="Interacts with tRNA; defines subfamily-specific binding signature" evidence="9">
    <location>
        <position position="295"/>
    </location>
</feature>
<dbReference type="PROSITE" id="PS01136">
    <property type="entry name" value="UPF0034"/>
    <property type="match status" value="1"/>
</dbReference>
<comment type="catalytic activity">
    <reaction evidence="9">
        <text>5,6-dihydrouridine(20a) in tRNA + NADP(+) = uridine(20a) in tRNA + NADPH + H(+)</text>
        <dbReference type="Rhea" id="RHEA:53344"/>
        <dbReference type="Rhea" id="RHEA-COMP:13535"/>
        <dbReference type="Rhea" id="RHEA-COMP:13536"/>
        <dbReference type="ChEBI" id="CHEBI:15378"/>
        <dbReference type="ChEBI" id="CHEBI:57783"/>
        <dbReference type="ChEBI" id="CHEBI:58349"/>
        <dbReference type="ChEBI" id="CHEBI:65315"/>
        <dbReference type="ChEBI" id="CHEBI:74443"/>
    </reaction>
</comment>
<dbReference type="Pfam" id="PF01207">
    <property type="entry name" value="Dus"/>
    <property type="match status" value="1"/>
</dbReference>
<feature type="site" description="Interacts with tRNA; defines subfamily-specific binding signature" evidence="9">
    <location>
        <position position="177"/>
    </location>
</feature>
<evidence type="ECO:0000256" key="6">
    <source>
        <dbReference type="ARBA" id="ARBA00022857"/>
    </source>
</evidence>
<comment type="catalytic activity">
    <reaction evidence="9">
        <text>5,6-dihydrouridine(20) in tRNA + NADP(+) = uridine(20) in tRNA + NADPH + H(+)</text>
        <dbReference type="Rhea" id="RHEA:53336"/>
        <dbReference type="Rhea" id="RHEA-COMP:13533"/>
        <dbReference type="Rhea" id="RHEA-COMP:13534"/>
        <dbReference type="ChEBI" id="CHEBI:15378"/>
        <dbReference type="ChEBI" id="CHEBI:57783"/>
        <dbReference type="ChEBI" id="CHEBI:58349"/>
        <dbReference type="ChEBI" id="CHEBI:65315"/>
        <dbReference type="ChEBI" id="CHEBI:74443"/>
        <dbReference type="EC" id="1.3.1.91"/>
    </reaction>
</comment>